<feature type="transmembrane region" description="Helical" evidence="1">
    <location>
        <begin position="92"/>
        <end position="114"/>
    </location>
</feature>
<dbReference type="PANTHER" id="PTHR10361:SF28">
    <property type="entry name" value="P3 PROTEIN-RELATED"/>
    <property type="match status" value="1"/>
</dbReference>
<keyword evidence="1" id="KW-1133">Transmembrane helix</keyword>
<dbReference type="PANTHER" id="PTHR10361">
    <property type="entry name" value="SODIUM-BILE ACID COTRANSPORTER"/>
    <property type="match status" value="1"/>
</dbReference>
<evidence type="ECO:0000256" key="1">
    <source>
        <dbReference type="SAM" id="Phobius"/>
    </source>
</evidence>
<gene>
    <name evidence="2" type="ORF">TeGR_g3018</name>
</gene>
<evidence type="ECO:0000313" key="3">
    <source>
        <dbReference type="Proteomes" id="UP001165060"/>
    </source>
</evidence>
<name>A0ABQ6N4A5_9STRA</name>
<reference evidence="2 3" key="1">
    <citation type="journal article" date="2023" name="Commun. Biol.">
        <title>Genome analysis of Parmales, the sister group of diatoms, reveals the evolutionary specialization of diatoms from phago-mixotrophs to photoautotrophs.</title>
        <authorList>
            <person name="Ban H."/>
            <person name="Sato S."/>
            <person name="Yoshikawa S."/>
            <person name="Yamada K."/>
            <person name="Nakamura Y."/>
            <person name="Ichinomiya M."/>
            <person name="Sato N."/>
            <person name="Blanc-Mathieu R."/>
            <person name="Endo H."/>
            <person name="Kuwata A."/>
            <person name="Ogata H."/>
        </authorList>
    </citation>
    <scope>NUCLEOTIDE SEQUENCE [LARGE SCALE GENOMIC DNA]</scope>
</reference>
<dbReference type="Gene3D" id="1.20.1530.20">
    <property type="match status" value="1"/>
</dbReference>
<dbReference type="Proteomes" id="UP001165060">
    <property type="component" value="Unassembled WGS sequence"/>
</dbReference>
<feature type="non-terminal residue" evidence="2">
    <location>
        <position position="1"/>
    </location>
</feature>
<comment type="caution">
    <text evidence="2">The sequence shown here is derived from an EMBL/GenBank/DDBJ whole genome shotgun (WGS) entry which is preliminary data.</text>
</comment>
<evidence type="ECO:0000313" key="2">
    <source>
        <dbReference type="EMBL" id="GMI39511.1"/>
    </source>
</evidence>
<dbReference type="InterPro" id="IPR038770">
    <property type="entry name" value="Na+/solute_symporter_sf"/>
</dbReference>
<sequence>PPPPPSVVIGVVAPAAAPGLDAGPGPWGQPAVFYVAVTMPCIIGVLFATALTSFFKIEKPQRVTIAVECCYQNVGIAQSLAISMFTGPDLSIAIAIPLLYGIIEALVLGLYCIVCWKAGWTLILELVADVELKVLGAEFAAPRHAGESESAKSSLAFALLSGESSSLLGSR</sequence>
<dbReference type="InterPro" id="IPR004710">
    <property type="entry name" value="Bilac:Na_transpt"/>
</dbReference>
<feature type="transmembrane region" description="Helical" evidence="1">
    <location>
        <begin position="63"/>
        <end position="86"/>
    </location>
</feature>
<feature type="transmembrane region" description="Helical" evidence="1">
    <location>
        <begin position="31"/>
        <end position="51"/>
    </location>
</feature>
<dbReference type="EMBL" id="BRYB01003611">
    <property type="protein sequence ID" value="GMI39511.1"/>
    <property type="molecule type" value="Genomic_DNA"/>
</dbReference>
<protein>
    <recommendedName>
        <fullName evidence="4">PIN-like protein</fullName>
    </recommendedName>
</protein>
<accession>A0ABQ6N4A5</accession>
<organism evidence="2 3">
    <name type="scientific">Tetraparma gracilis</name>
    <dbReference type="NCBI Taxonomy" id="2962635"/>
    <lineage>
        <taxon>Eukaryota</taxon>
        <taxon>Sar</taxon>
        <taxon>Stramenopiles</taxon>
        <taxon>Ochrophyta</taxon>
        <taxon>Bolidophyceae</taxon>
        <taxon>Parmales</taxon>
        <taxon>Triparmaceae</taxon>
        <taxon>Tetraparma</taxon>
    </lineage>
</organism>
<evidence type="ECO:0008006" key="4">
    <source>
        <dbReference type="Google" id="ProtNLM"/>
    </source>
</evidence>
<keyword evidence="1" id="KW-0812">Transmembrane</keyword>
<keyword evidence="1" id="KW-0472">Membrane</keyword>
<proteinExistence type="predicted"/>
<keyword evidence="3" id="KW-1185">Reference proteome</keyword>